<evidence type="ECO:0000313" key="1">
    <source>
        <dbReference type="EMBL" id="EGC17704.1"/>
    </source>
</evidence>
<keyword evidence="2" id="KW-1185">Reference proteome</keyword>
<proteinExistence type="predicted"/>
<gene>
    <name evidence="1" type="ORF">HMPREF9098_1030</name>
</gene>
<protein>
    <submittedName>
        <fullName evidence="1">Uncharacterized protein</fullName>
    </submittedName>
</protein>
<reference evidence="1 2" key="1">
    <citation type="submission" date="2011-01" db="EMBL/GenBank/DDBJ databases">
        <authorList>
            <person name="Muzny D."/>
            <person name="Qin X."/>
            <person name="Deng J."/>
            <person name="Jiang H."/>
            <person name="Liu Y."/>
            <person name="Qu J."/>
            <person name="Song X.-Z."/>
            <person name="Zhang L."/>
            <person name="Thornton R."/>
            <person name="Coyle M."/>
            <person name="Francisco L."/>
            <person name="Jackson L."/>
            <person name="Javaid M."/>
            <person name="Korchina V."/>
            <person name="Kovar C."/>
            <person name="Mata R."/>
            <person name="Mathew T."/>
            <person name="Ngo R."/>
            <person name="Nguyen L."/>
            <person name="Nguyen N."/>
            <person name="Okwuonu G."/>
            <person name="Ongeri F."/>
            <person name="Pham C."/>
            <person name="Simmons D."/>
            <person name="Wilczek-Boney K."/>
            <person name="Hale W."/>
            <person name="Jakkamsetti A."/>
            <person name="Pham P."/>
            <person name="Ruth R."/>
            <person name="San Lucas F."/>
            <person name="Warren J."/>
            <person name="Zhang J."/>
            <person name="Zhao Z."/>
            <person name="Zhou C."/>
            <person name="Zhu D."/>
            <person name="Lee S."/>
            <person name="Bess C."/>
            <person name="Blankenburg K."/>
            <person name="Forbes L."/>
            <person name="Fu Q."/>
            <person name="Gubbala S."/>
            <person name="Hirani K."/>
            <person name="Jayaseelan J.C."/>
            <person name="Lara F."/>
            <person name="Munidasa M."/>
            <person name="Palculict T."/>
            <person name="Patil S."/>
            <person name="Pu L.-L."/>
            <person name="Saada N."/>
            <person name="Tang L."/>
            <person name="Weissenberger G."/>
            <person name="Zhu Y."/>
            <person name="Hemphill L."/>
            <person name="Shang Y."/>
            <person name="Youmans B."/>
            <person name="Ayvaz T."/>
            <person name="Ross M."/>
            <person name="Santibanez J."/>
            <person name="Aqrawi P."/>
            <person name="Gross S."/>
            <person name="Joshi V."/>
            <person name="Fowler G."/>
            <person name="Nazareth L."/>
            <person name="Reid J."/>
            <person name="Worley K."/>
            <person name="Petrosino J."/>
            <person name="Highlander S."/>
            <person name="Gibbs R."/>
        </authorList>
    </citation>
    <scope>NUCLEOTIDE SEQUENCE [LARGE SCALE GENOMIC DNA]</scope>
    <source>
        <strain evidence="1 2">ATCC 33394</strain>
    </source>
</reference>
<dbReference type="EMBL" id="AEWV01000015">
    <property type="protein sequence ID" value="EGC17704.1"/>
    <property type="molecule type" value="Genomic_DNA"/>
</dbReference>
<name>F0EYU6_9NEIS</name>
<dbReference type="AlphaFoldDB" id="F0EYU6"/>
<organism evidence="1 2">
    <name type="scientific">Kingella denitrificans ATCC 33394</name>
    <dbReference type="NCBI Taxonomy" id="888741"/>
    <lineage>
        <taxon>Bacteria</taxon>
        <taxon>Pseudomonadati</taxon>
        <taxon>Pseudomonadota</taxon>
        <taxon>Betaproteobacteria</taxon>
        <taxon>Neisseriales</taxon>
        <taxon>Neisseriaceae</taxon>
        <taxon>Kingella</taxon>
    </lineage>
</organism>
<accession>F0EYU6</accession>
<dbReference type="STRING" id="888741.HMPREF9098_1030"/>
<sequence>MGCEAVSGSLHPINQLHKEQTMLGWQITVFSDADRQEPHLIALWECGIGGADWLDELCQAGHAEQTENNGGYPNVYQTQAKHIAPWLLDGKISPKGDVPHSNFMPVFMETDEGETVLMQSYGYRPLELRGPELLRDLPPETVLTIQVFDLS</sequence>
<dbReference type="HOGENOM" id="CLU_1728921_0_0_4"/>
<dbReference type="Proteomes" id="UP000004088">
    <property type="component" value="Unassembled WGS sequence"/>
</dbReference>
<comment type="caution">
    <text evidence="1">The sequence shown here is derived from an EMBL/GenBank/DDBJ whole genome shotgun (WGS) entry which is preliminary data.</text>
</comment>
<evidence type="ECO:0000313" key="2">
    <source>
        <dbReference type="Proteomes" id="UP000004088"/>
    </source>
</evidence>